<dbReference type="EMBL" id="CP062983">
    <property type="protein sequence ID" value="QPC85155.1"/>
    <property type="molecule type" value="Genomic_DNA"/>
</dbReference>
<protein>
    <recommendedName>
        <fullName evidence="6">Thioredoxin</fullName>
    </recommendedName>
</protein>
<evidence type="ECO:0000313" key="9">
    <source>
        <dbReference type="Proteomes" id="UP000594468"/>
    </source>
</evidence>
<gene>
    <name evidence="8" type="primary">trxA</name>
    <name evidence="8" type="ORF">G4Y79_08220</name>
</gene>
<organism evidence="8 9">
    <name type="scientific">Phototrophicus methaneseepsis</name>
    <dbReference type="NCBI Taxonomy" id="2710758"/>
    <lineage>
        <taxon>Bacteria</taxon>
        <taxon>Bacillati</taxon>
        <taxon>Chloroflexota</taxon>
        <taxon>Candidatus Thermofontia</taxon>
        <taxon>Phototrophicales</taxon>
        <taxon>Phototrophicaceae</taxon>
        <taxon>Phototrophicus</taxon>
    </lineage>
</organism>
<evidence type="ECO:0000313" key="8">
    <source>
        <dbReference type="EMBL" id="QPC85155.1"/>
    </source>
</evidence>
<dbReference type="KEGG" id="pmet:G4Y79_08220"/>
<dbReference type="Proteomes" id="UP000594468">
    <property type="component" value="Chromosome"/>
</dbReference>
<dbReference type="PANTHER" id="PTHR45663:SF40">
    <property type="entry name" value="THIOREDOXIN 2"/>
    <property type="match status" value="1"/>
</dbReference>
<dbReference type="AlphaFoldDB" id="A0A7S8IFW6"/>
<dbReference type="PROSITE" id="PS00194">
    <property type="entry name" value="THIOREDOXIN_1"/>
    <property type="match status" value="1"/>
</dbReference>
<evidence type="ECO:0000259" key="7">
    <source>
        <dbReference type="PROSITE" id="PS51352"/>
    </source>
</evidence>
<name>A0A7S8IFW6_9CHLR</name>
<evidence type="ECO:0000256" key="1">
    <source>
        <dbReference type="ARBA" id="ARBA00008987"/>
    </source>
</evidence>
<dbReference type="InterPro" id="IPR036249">
    <property type="entry name" value="Thioredoxin-like_sf"/>
</dbReference>
<evidence type="ECO:0000256" key="3">
    <source>
        <dbReference type="ARBA" id="ARBA00022982"/>
    </source>
</evidence>
<dbReference type="InterPro" id="IPR017937">
    <property type="entry name" value="Thioredoxin_CS"/>
</dbReference>
<keyword evidence="3" id="KW-0249">Electron transport</keyword>
<sequence>MVALYKGEVLSRRQKPWGTDVVLAIELLESKITEDVSVQSKEDTSNKQEKPIVAENKPHHVTDQTFQTDVIDYSSELPVLVDFWAEWCGPCRMVAPIMEKLAEDFAGQVRVAKVDTDANPGLSQAFQIRSIPTIMAFKEGKLVFNQPGAFPEAAFRDLVQQLIDLEIPEDDAEGEPQQ</sequence>
<dbReference type="SUPFAM" id="SSF52833">
    <property type="entry name" value="Thioredoxin-like"/>
    <property type="match status" value="1"/>
</dbReference>
<reference evidence="8 9" key="1">
    <citation type="submission" date="2020-02" db="EMBL/GenBank/DDBJ databases">
        <authorList>
            <person name="Zheng R.K."/>
            <person name="Sun C.M."/>
        </authorList>
    </citation>
    <scope>NUCLEOTIDE SEQUENCE [LARGE SCALE GENOMIC DNA]</scope>
    <source>
        <strain evidence="9">rifampicinis</strain>
    </source>
</reference>
<feature type="domain" description="Thioredoxin" evidence="7">
    <location>
        <begin position="27"/>
        <end position="164"/>
    </location>
</feature>
<dbReference type="InterPro" id="IPR013766">
    <property type="entry name" value="Thioredoxin_domain"/>
</dbReference>
<dbReference type="PRINTS" id="PR00421">
    <property type="entry name" value="THIOREDOXIN"/>
</dbReference>
<dbReference type="PANTHER" id="PTHR45663">
    <property type="entry name" value="GEO12009P1"/>
    <property type="match status" value="1"/>
</dbReference>
<dbReference type="Gene3D" id="3.40.30.10">
    <property type="entry name" value="Glutaredoxin"/>
    <property type="match status" value="1"/>
</dbReference>
<dbReference type="Pfam" id="PF00085">
    <property type="entry name" value="Thioredoxin"/>
    <property type="match status" value="1"/>
</dbReference>
<keyword evidence="2" id="KW-0813">Transport</keyword>
<dbReference type="PROSITE" id="PS51352">
    <property type="entry name" value="THIOREDOXIN_2"/>
    <property type="match status" value="1"/>
</dbReference>
<evidence type="ECO:0000256" key="6">
    <source>
        <dbReference type="NCBIfam" id="TIGR01068"/>
    </source>
</evidence>
<comment type="similarity">
    <text evidence="1">Belongs to the thioredoxin family.</text>
</comment>
<dbReference type="FunFam" id="3.40.30.10:FF:000001">
    <property type="entry name" value="Thioredoxin"/>
    <property type="match status" value="1"/>
</dbReference>
<keyword evidence="4" id="KW-1015">Disulfide bond</keyword>
<dbReference type="GO" id="GO:0005829">
    <property type="term" value="C:cytosol"/>
    <property type="evidence" value="ECO:0007669"/>
    <property type="project" value="TreeGrafter"/>
</dbReference>
<evidence type="ECO:0000256" key="2">
    <source>
        <dbReference type="ARBA" id="ARBA00022448"/>
    </source>
</evidence>
<keyword evidence="5" id="KW-0676">Redox-active center</keyword>
<dbReference type="GO" id="GO:0015035">
    <property type="term" value="F:protein-disulfide reductase activity"/>
    <property type="evidence" value="ECO:0007669"/>
    <property type="project" value="UniProtKB-UniRule"/>
</dbReference>
<proteinExistence type="inferred from homology"/>
<dbReference type="InterPro" id="IPR005746">
    <property type="entry name" value="Thioredoxin"/>
</dbReference>
<dbReference type="NCBIfam" id="TIGR01068">
    <property type="entry name" value="thioredoxin"/>
    <property type="match status" value="1"/>
</dbReference>
<keyword evidence="9" id="KW-1185">Reference proteome</keyword>
<evidence type="ECO:0000256" key="5">
    <source>
        <dbReference type="ARBA" id="ARBA00023284"/>
    </source>
</evidence>
<evidence type="ECO:0000256" key="4">
    <source>
        <dbReference type="ARBA" id="ARBA00023157"/>
    </source>
</evidence>
<dbReference type="CDD" id="cd02947">
    <property type="entry name" value="TRX_family"/>
    <property type="match status" value="1"/>
</dbReference>
<accession>A0A7S8IFW6</accession>